<protein>
    <recommendedName>
        <fullName evidence="4 5">Small ribosomal subunit protein uS14c</fullName>
    </recommendedName>
</protein>
<dbReference type="AlphaFoldDB" id="A0A4D6C210"/>
<organism evidence="6">
    <name type="scientific">Chloropicon laureae</name>
    <dbReference type="NCBI Taxonomy" id="464258"/>
    <lineage>
        <taxon>Eukaryota</taxon>
        <taxon>Viridiplantae</taxon>
        <taxon>Chlorophyta</taxon>
        <taxon>Chloropicophyceae</taxon>
        <taxon>Chloropicales</taxon>
        <taxon>Chloropicaceae</taxon>
        <taxon>Chloropicon</taxon>
    </lineage>
</organism>
<dbReference type="GO" id="GO:0015935">
    <property type="term" value="C:small ribosomal subunit"/>
    <property type="evidence" value="ECO:0007669"/>
    <property type="project" value="TreeGrafter"/>
</dbReference>
<dbReference type="PROSITE" id="PS00527">
    <property type="entry name" value="RIBOSOMAL_S14"/>
    <property type="match status" value="1"/>
</dbReference>
<accession>A0A4D6C210</accession>
<keyword evidence="5" id="KW-0694">RNA-binding</keyword>
<dbReference type="PANTHER" id="PTHR19836:SF19">
    <property type="entry name" value="SMALL RIBOSOMAL SUBUNIT PROTEIN US14M"/>
    <property type="match status" value="1"/>
</dbReference>
<evidence type="ECO:0000256" key="3">
    <source>
        <dbReference type="ARBA" id="ARBA00023274"/>
    </source>
</evidence>
<dbReference type="GO" id="GO:0006412">
    <property type="term" value="P:translation"/>
    <property type="evidence" value="ECO:0007669"/>
    <property type="project" value="UniProtKB-UniRule"/>
</dbReference>
<sequence>MAKKSVIARNIKRKHLSQKYLSLRVWLKDQMKRATSLGTRLRIHALIQSLPKNSSPVRTESRCQVTGRPKAVYRDFGVSRHVFREMAHEGLLPGVTKSSW</sequence>
<dbReference type="SUPFAM" id="SSF57716">
    <property type="entry name" value="Glucocorticoid receptor-like (DNA-binding domain)"/>
    <property type="match status" value="1"/>
</dbReference>
<gene>
    <name evidence="5 6" type="primary">rps14</name>
</gene>
<comment type="subcellular location">
    <subcellularLocation>
        <location evidence="5">Plastid</location>
        <location evidence="5">Chloroplast</location>
    </subcellularLocation>
</comment>
<evidence type="ECO:0000256" key="4">
    <source>
        <dbReference type="ARBA" id="ARBA00035247"/>
    </source>
</evidence>
<dbReference type="GO" id="GO:0009507">
    <property type="term" value="C:chloroplast"/>
    <property type="evidence" value="ECO:0007669"/>
    <property type="project" value="UniProtKB-SubCell"/>
</dbReference>
<dbReference type="InterPro" id="IPR023036">
    <property type="entry name" value="Ribosomal_uS14_bac/plastid"/>
</dbReference>
<dbReference type="InterPro" id="IPR018271">
    <property type="entry name" value="Ribosomal_uS14_CS"/>
</dbReference>
<proteinExistence type="inferred from homology"/>
<dbReference type="NCBIfam" id="NF006477">
    <property type="entry name" value="PRK08881.1"/>
    <property type="match status" value="1"/>
</dbReference>
<reference evidence="6" key="1">
    <citation type="journal article" date="2019" name="Genome Biol. Evol.">
        <title>Tracing the Evolution of the Plastome and Mitogenome in the Chloropicophyceae Uncovered Convergent tRNA Gene Losses and a Variant Plastid Genetic Code.</title>
        <authorList>
            <person name="Turmel M."/>
            <person name="Dos Santos A.L."/>
            <person name="Otis C."/>
            <person name="Sergerie R."/>
            <person name="Lemieux C."/>
        </authorList>
    </citation>
    <scope>NUCLEOTIDE SEQUENCE</scope>
</reference>
<comment type="similarity">
    <text evidence="1 5">Belongs to the universal ribosomal protein uS14 family.</text>
</comment>
<dbReference type="FunFam" id="1.10.287.1480:FF:000001">
    <property type="entry name" value="30S ribosomal protein S14"/>
    <property type="match status" value="1"/>
</dbReference>
<evidence type="ECO:0000313" key="6">
    <source>
        <dbReference type="EMBL" id="QBX97730.1"/>
    </source>
</evidence>
<keyword evidence="5" id="KW-0699">rRNA-binding</keyword>
<dbReference type="Pfam" id="PF00253">
    <property type="entry name" value="Ribosomal_S14"/>
    <property type="match status" value="1"/>
</dbReference>
<comment type="function">
    <text evidence="5">Binds 16S rRNA, required for the assembly of 30S particles.</text>
</comment>
<evidence type="ECO:0000256" key="1">
    <source>
        <dbReference type="ARBA" id="ARBA00009083"/>
    </source>
</evidence>
<dbReference type="PANTHER" id="PTHR19836">
    <property type="entry name" value="30S RIBOSOMAL PROTEIN S14"/>
    <property type="match status" value="1"/>
</dbReference>
<keyword evidence="2 5" id="KW-0689">Ribosomal protein</keyword>
<dbReference type="HAMAP" id="MF_00537">
    <property type="entry name" value="Ribosomal_uS14_1"/>
    <property type="match status" value="1"/>
</dbReference>
<comment type="subunit">
    <text evidence="5">Part of the 30S ribosomal subunit.</text>
</comment>
<dbReference type="EMBL" id="MK085987">
    <property type="protein sequence ID" value="QBX97730.1"/>
    <property type="molecule type" value="Genomic_DNA"/>
</dbReference>
<evidence type="ECO:0000256" key="5">
    <source>
        <dbReference type="HAMAP-Rule" id="MF_00537"/>
    </source>
</evidence>
<dbReference type="GO" id="GO:0003735">
    <property type="term" value="F:structural constituent of ribosome"/>
    <property type="evidence" value="ECO:0007669"/>
    <property type="project" value="InterPro"/>
</dbReference>
<dbReference type="GeneID" id="40350796"/>
<keyword evidence="6" id="KW-0934">Plastid</keyword>
<keyword evidence="3 5" id="KW-0687">Ribonucleoprotein</keyword>
<dbReference type="InterPro" id="IPR001209">
    <property type="entry name" value="Ribosomal_uS14"/>
</dbReference>
<geneLocation type="chloroplast" evidence="6"/>
<name>A0A4D6C210_9CHLO</name>
<dbReference type="GO" id="GO:0019843">
    <property type="term" value="F:rRNA binding"/>
    <property type="evidence" value="ECO:0007669"/>
    <property type="project" value="UniProtKB-UniRule"/>
</dbReference>
<keyword evidence="6" id="KW-0150">Chloroplast</keyword>
<dbReference type="Gene3D" id="1.10.287.1480">
    <property type="match status" value="1"/>
</dbReference>
<dbReference type="RefSeq" id="YP_009646163.1">
    <property type="nucleotide sequence ID" value="NC_042484.1"/>
</dbReference>
<evidence type="ECO:0000256" key="2">
    <source>
        <dbReference type="ARBA" id="ARBA00022980"/>
    </source>
</evidence>